<keyword evidence="2" id="KW-0238">DNA-binding</keyword>
<evidence type="ECO:0000313" key="7">
    <source>
        <dbReference type="Proteomes" id="UP001347146"/>
    </source>
</evidence>
<keyword evidence="7" id="KW-1185">Reference proteome</keyword>
<dbReference type="Gene3D" id="3.30.450.40">
    <property type="match status" value="1"/>
</dbReference>
<dbReference type="InterPro" id="IPR005471">
    <property type="entry name" value="Tscrpt_reg_IclR_N"/>
</dbReference>
<reference evidence="6 7" key="1">
    <citation type="submission" date="2024-01" db="EMBL/GenBank/DDBJ databases">
        <title>Draft genome sequence of Gordonia sp. LSe1-13.</title>
        <authorList>
            <person name="Suphannarot A."/>
            <person name="Mingma R."/>
        </authorList>
    </citation>
    <scope>NUCLEOTIDE SEQUENCE [LARGE SCALE GENOMIC DNA]</scope>
    <source>
        <strain evidence="6 7">LSe1-13</strain>
    </source>
</reference>
<evidence type="ECO:0000256" key="2">
    <source>
        <dbReference type="ARBA" id="ARBA00023125"/>
    </source>
</evidence>
<dbReference type="PANTHER" id="PTHR30136:SF35">
    <property type="entry name" value="HTH-TYPE TRANSCRIPTIONAL REGULATOR RV1719"/>
    <property type="match status" value="1"/>
</dbReference>
<sequence>MPANTPDPDKAAGGAVQSVDRALQVLEMIGRAGTAGVTELAVELGVHKSTVSRIIGSLEARGFVEQVPDSRKYRIGFTVVRLAGSTTATLDLAKQGQDICNALAAETGETTNLAVLGGADAINVVEAQGSSSVALQTWVGQSTPAHATSSGKALLSGLTTDELRATMPARLQAFTENTITSLSALTANLDIVRERGWAMAEEELEVGLIAVAAPIRDHTGRVVSSLSISGPRYRFAPEDAPQVAAKVMRAATELNERFGYYG</sequence>
<dbReference type="Pfam" id="PF09339">
    <property type="entry name" value="HTH_IclR"/>
    <property type="match status" value="1"/>
</dbReference>
<comment type="caution">
    <text evidence="6">The sequence shown here is derived from an EMBL/GenBank/DDBJ whole genome shotgun (WGS) entry which is preliminary data.</text>
</comment>
<dbReference type="SUPFAM" id="SSF55781">
    <property type="entry name" value="GAF domain-like"/>
    <property type="match status" value="1"/>
</dbReference>
<dbReference type="RefSeq" id="WP_330433719.1">
    <property type="nucleotide sequence ID" value="NZ_JAZDUF010000004.1"/>
</dbReference>
<dbReference type="InterPro" id="IPR050707">
    <property type="entry name" value="HTH_MetabolicPath_Reg"/>
</dbReference>
<proteinExistence type="predicted"/>
<gene>
    <name evidence="6" type="ORF">VZC37_16770</name>
</gene>
<feature type="domain" description="IclR-ED" evidence="5">
    <location>
        <begin position="78"/>
        <end position="260"/>
    </location>
</feature>
<evidence type="ECO:0000259" key="5">
    <source>
        <dbReference type="PROSITE" id="PS51078"/>
    </source>
</evidence>
<dbReference type="SMART" id="SM00346">
    <property type="entry name" value="HTH_ICLR"/>
    <property type="match status" value="1"/>
</dbReference>
<keyword evidence="1" id="KW-0805">Transcription regulation</keyword>
<dbReference type="InterPro" id="IPR036388">
    <property type="entry name" value="WH-like_DNA-bd_sf"/>
</dbReference>
<dbReference type="Gene3D" id="1.10.10.10">
    <property type="entry name" value="Winged helix-like DNA-binding domain superfamily/Winged helix DNA-binding domain"/>
    <property type="match status" value="1"/>
</dbReference>
<feature type="domain" description="HTH iclR-type" evidence="4">
    <location>
        <begin position="16"/>
        <end position="77"/>
    </location>
</feature>
<name>A0ABU7MGS0_9ACTN</name>
<evidence type="ECO:0000259" key="4">
    <source>
        <dbReference type="PROSITE" id="PS51077"/>
    </source>
</evidence>
<organism evidence="6 7">
    <name type="scientific">Gordonia sesuvii</name>
    <dbReference type="NCBI Taxonomy" id="3116777"/>
    <lineage>
        <taxon>Bacteria</taxon>
        <taxon>Bacillati</taxon>
        <taxon>Actinomycetota</taxon>
        <taxon>Actinomycetes</taxon>
        <taxon>Mycobacteriales</taxon>
        <taxon>Gordoniaceae</taxon>
        <taxon>Gordonia</taxon>
    </lineage>
</organism>
<evidence type="ECO:0000313" key="6">
    <source>
        <dbReference type="EMBL" id="MEE3851998.1"/>
    </source>
</evidence>
<dbReference type="Pfam" id="PF01614">
    <property type="entry name" value="IclR_C"/>
    <property type="match status" value="1"/>
</dbReference>
<dbReference type="PROSITE" id="PS51077">
    <property type="entry name" value="HTH_ICLR"/>
    <property type="match status" value="1"/>
</dbReference>
<evidence type="ECO:0000256" key="3">
    <source>
        <dbReference type="ARBA" id="ARBA00023163"/>
    </source>
</evidence>
<dbReference type="Proteomes" id="UP001347146">
    <property type="component" value="Unassembled WGS sequence"/>
</dbReference>
<accession>A0ABU7MGS0</accession>
<evidence type="ECO:0000256" key="1">
    <source>
        <dbReference type="ARBA" id="ARBA00023015"/>
    </source>
</evidence>
<dbReference type="InterPro" id="IPR029016">
    <property type="entry name" value="GAF-like_dom_sf"/>
</dbReference>
<dbReference type="SUPFAM" id="SSF46785">
    <property type="entry name" value="Winged helix' DNA-binding domain"/>
    <property type="match status" value="1"/>
</dbReference>
<dbReference type="PANTHER" id="PTHR30136">
    <property type="entry name" value="HELIX-TURN-HELIX TRANSCRIPTIONAL REGULATOR, ICLR FAMILY"/>
    <property type="match status" value="1"/>
</dbReference>
<protein>
    <submittedName>
        <fullName evidence="6">IclR family transcriptional regulator</fullName>
    </submittedName>
</protein>
<dbReference type="InterPro" id="IPR014757">
    <property type="entry name" value="Tscrpt_reg_IclR_C"/>
</dbReference>
<dbReference type="PROSITE" id="PS51078">
    <property type="entry name" value="ICLR_ED"/>
    <property type="match status" value="1"/>
</dbReference>
<keyword evidence="3" id="KW-0804">Transcription</keyword>
<dbReference type="EMBL" id="JAZDUF010000004">
    <property type="protein sequence ID" value="MEE3851998.1"/>
    <property type="molecule type" value="Genomic_DNA"/>
</dbReference>
<dbReference type="InterPro" id="IPR036390">
    <property type="entry name" value="WH_DNA-bd_sf"/>
</dbReference>